<dbReference type="InterPro" id="IPR018357">
    <property type="entry name" value="Hexapep_transf_CS"/>
</dbReference>
<dbReference type="OrthoDB" id="285674at2759"/>
<dbReference type="STRING" id="105984.A0A427XFL3"/>
<evidence type="ECO:0000313" key="7">
    <source>
        <dbReference type="EMBL" id="RSH77616.1"/>
    </source>
</evidence>
<dbReference type="GeneID" id="39587719"/>
<sequence length="402" mass="43813">MSSVTKGVILVGGPSKGTRMRPLTLDRAKPLLPIAGKPMVWHPLAALAKVPGLSEIILIGFYEDNVMAPFVKESQREFPNIRISYLREYRSLGTAGGLYHFRDSVLRPPVPQHIFICNIDICSSFPFAEMLELHNKHRGVGTILGVKVKKETATRYGCIVSDPETSQVLHYVEKPESWISNTVNGGVYMFDVSLFDEIKVAMDLKATRAQNDPLVQLDENLQLEQDVIAPLAAQRKIYVLESNDFWKQIKTAASAVTANALYLKDYSKIRPDLLSKGANITGPVFIDDSAVIDPTAKVGPNVAIGAGVTVGEGARIANAILLENSLIDKHTVVLNSIIGSDCRLGQWARVDGEPEPETAVKGQISVSVLASEVWVAPETHIRSCIVLPNKSLGKSAANQVLL</sequence>
<dbReference type="Pfam" id="PF25087">
    <property type="entry name" value="GMPPB_C"/>
    <property type="match status" value="1"/>
</dbReference>
<dbReference type="PROSITE" id="PS00101">
    <property type="entry name" value="HEXAPEP_TRANSFERASES"/>
    <property type="match status" value="1"/>
</dbReference>
<dbReference type="GO" id="GO:0004475">
    <property type="term" value="F:mannose-1-phosphate guanylyltransferase (GTP) activity"/>
    <property type="evidence" value="ECO:0007669"/>
    <property type="project" value="UniProtKB-EC"/>
</dbReference>
<gene>
    <name evidence="7" type="primary">PSA2</name>
    <name evidence="7" type="ORF">EHS24_003176</name>
</gene>
<dbReference type="SUPFAM" id="SSF53448">
    <property type="entry name" value="Nucleotide-diphospho-sugar transferases"/>
    <property type="match status" value="1"/>
</dbReference>
<dbReference type="InterPro" id="IPR050486">
    <property type="entry name" value="Mannose-1P_guanyltransferase"/>
</dbReference>
<feature type="domain" description="Mannose-1-phosphate guanyltransferase C-terminal" evidence="6">
    <location>
        <begin position="280"/>
        <end position="397"/>
    </location>
</feature>
<dbReference type="CDD" id="cd06428">
    <property type="entry name" value="M1P_guanylylT_A_like_N"/>
    <property type="match status" value="1"/>
</dbReference>
<dbReference type="GO" id="GO:0000502">
    <property type="term" value="C:proteasome complex"/>
    <property type="evidence" value="ECO:0007669"/>
    <property type="project" value="UniProtKB-KW"/>
</dbReference>
<dbReference type="Gene3D" id="2.160.10.10">
    <property type="entry name" value="Hexapeptide repeat proteins"/>
    <property type="match status" value="1"/>
</dbReference>
<evidence type="ECO:0000256" key="4">
    <source>
        <dbReference type="ARBA" id="ARBA00047343"/>
    </source>
</evidence>
<organism evidence="7 8">
    <name type="scientific">Apiotrichum porosum</name>
    <dbReference type="NCBI Taxonomy" id="105984"/>
    <lineage>
        <taxon>Eukaryota</taxon>
        <taxon>Fungi</taxon>
        <taxon>Dikarya</taxon>
        <taxon>Basidiomycota</taxon>
        <taxon>Agaricomycotina</taxon>
        <taxon>Tremellomycetes</taxon>
        <taxon>Trichosporonales</taxon>
        <taxon>Trichosporonaceae</taxon>
        <taxon>Apiotrichum</taxon>
    </lineage>
</organism>
<evidence type="ECO:0000259" key="6">
    <source>
        <dbReference type="Pfam" id="PF25087"/>
    </source>
</evidence>
<comment type="catalytic activity">
    <reaction evidence="4">
        <text>alpha-D-mannose 1-phosphate + GTP + H(+) = GDP-alpha-D-mannose + diphosphate</text>
        <dbReference type="Rhea" id="RHEA:15229"/>
        <dbReference type="ChEBI" id="CHEBI:15378"/>
        <dbReference type="ChEBI" id="CHEBI:33019"/>
        <dbReference type="ChEBI" id="CHEBI:37565"/>
        <dbReference type="ChEBI" id="CHEBI:57527"/>
        <dbReference type="ChEBI" id="CHEBI:58409"/>
        <dbReference type="EC" id="2.7.7.13"/>
    </reaction>
</comment>
<feature type="domain" description="Nucleotidyl transferase" evidence="5">
    <location>
        <begin position="6"/>
        <end position="205"/>
    </location>
</feature>
<evidence type="ECO:0000256" key="3">
    <source>
        <dbReference type="ARBA" id="ARBA00012387"/>
    </source>
</evidence>
<evidence type="ECO:0000259" key="5">
    <source>
        <dbReference type="Pfam" id="PF00483"/>
    </source>
</evidence>
<dbReference type="InterPro" id="IPR029044">
    <property type="entry name" value="Nucleotide-diphossugar_trans"/>
</dbReference>
<dbReference type="AlphaFoldDB" id="A0A427XFL3"/>
<dbReference type="EC" id="2.7.7.13" evidence="3"/>
<dbReference type="Gene3D" id="3.90.550.10">
    <property type="entry name" value="Spore Coat Polysaccharide Biosynthesis Protein SpsA, Chain A"/>
    <property type="match status" value="1"/>
</dbReference>
<dbReference type="InterPro" id="IPR005835">
    <property type="entry name" value="NTP_transferase_dom"/>
</dbReference>
<proteinExistence type="inferred from homology"/>
<accession>A0A427XFL3</accession>
<protein>
    <recommendedName>
        <fullName evidence="3">mannose-1-phosphate guanylyltransferase</fullName>
        <ecNumber evidence="3">2.7.7.13</ecNumber>
    </recommendedName>
</protein>
<evidence type="ECO:0000256" key="2">
    <source>
        <dbReference type="ARBA" id="ARBA00007274"/>
    </source>
</evidence>
<evidence type="ECO:0000313" key="8">
    <source>
        <dbReference type="Proteomes" id="UP000279236"/>
    </source>
</evidence>
<name>A0A427XFL3_9TREE</name>
<dbReference type="Proteomes" id="UP000279236">
    <property type="component" value="Unassembled WGS sequence"/>
</dbReference>
<comment type="caution">
    <text evidence="7">The sequence shown here is derived from an EMBL/GenBank/DDBJ whole genome shotgun (WGS) entry which is preliminary data.</text>
</comment>
<keyword evidence="8" id="KW-1185">Reference proteome</keyword>
<dbReference type="RefSeq" id="XP_028472763.1">
    <property type="nucleotide sequence ID" value="XM_028618875.1"/>
</dbReference>
<dbReference type="EMBL" id="RSCE01000015">
    <property type="protein sequence ID" value="RSH77616.1"/>
    <property type="molecule type" value="Genomic_DNA"/>
</dbReference>
<dbReference type="PANTHER" id="PTHR22572">
    <property type="entry name" value="SUGAR-1-PHOSPHATE GUANYL TRANSFERASE"/>
    <property type="match status" value="1"/>
</dbReference>
<keyword evidence="7" id="KW-0647">Proteasome</keyword>
<comment type="pathway">
    <text evidence="1">Nucleotide-sugar biosynthesis; GDP-alpha-D-mannose biosynthesis; GDP-alpha-D-mannose from alpha-D-mannose 1-phosphate (GTP route): step 1/1.</text>
</comment>
<comment type="similarity">
    <text evidence="2">Belongs to the transferase hexapeptide repeat family.</text>
</comment>
<dbReference type="GO" id="GO:0005525">
    <property type="term" value="F:GTP binding"/>
    <property type="evidence" value="ECO:0007669"/>
    <property type="project" value="UniProtKB-KW"/>
</dbReference>
<dbReference type="Pfam" id="PF00483">
    <property type="entry name" value="NTP_transferase"/>
    <property type="match status" value="1"/>
</dbReference>
<reference evidence="7 8" key="1">
    <citation type="submission" date="2018-11" db="EMBL/GenBank/DDBJ databases">
        <title>Genome sequence of Apiotrichum porosum DSM 27194.</title>
        <authorList>
            <person name="Aliyu H."/>
            <person name="Gorte O."/>
            <person name="Ochsenreither K."/>
        </authorList>
    </citation>
    <scope>NUCLEOTIDE SEQUENCE [LARGE SCALE GENOMIC DNA]</scope>
    <source>
        <strain evidence="7 8">DSM 27194</strain>
    </source>
</reference>
<dbReference type="InterPro" id="IPR056729">
    <property type="entry name" value="GMPPB_C"/>
</dbReference>
<evidence type="ECO:0000256" key="1">
    <source>
        <dbReference type="ARBA" id="ARBA00004823"/>
    </source>
</evidence>